<dbReference type="EMBL" id="PFBX01000026">
    <property type="protein sequence ID" value="PIT87473.1"/>
    <property type="molecule type" value="Genomic_DNA"/>
</dbReference>
<accession>A0A2M6W3V9</accession>
<proteinExistence type="predicted"/>
<comment type="caution">
    <text evidence="2">The sequence shown here is derived from an EMBL/GenBank/DDBJ whole genome shotgun (WGS) entry which is preliminary data.</text>
</comment>
<evidence type="ECO:0000259" key="1">
    <source>
        <dbReference type="Pfam" id="PF18735"/>
    </source>
</evidence>
<dbReference type="InterPro" id="IPR041519">
    <property type="entry name" value="HEPN_RiboL-PSP"/>
</dbReference>
<reference evidence="3" key="1">
    <citation type="submission" date="2017-09" db="EMBL/GenBank/DDBJ databases">
        <title>Depth-based differentiation of microbial function through sediment-hosted aquifers and enrichment of novel symbionts in the deep terrestrial subsurface.</title>
        <authorList>
            <person name="Probst A.J."/>
            <person name="Ladd B."/>
            <person name="Jarett J.K."/>
            <person name="Geller-Mcgrath D.E."/>
            <person name="Sieber C.M.K."/>
            <person name="Emerson J.B."/>
            <person name="Anantharaman K."/>
            <person name="Thomas B.C."/>
            <person name="Malmstrom R."/>
            <person name="Stieglmeier M."/>
            <person name="Klingl A."/>
            <person name="Woyke T."/>
            <person name="Ryan C.M."/>
            <person name="Banfield J.F."/>
        </authorList>
    </citation>
    <scope>NUCLEOTIDE SEQUENCE [LARGE SCALE GENOMIC DNA]</scope>
</reference>
<gene>
    <name evidence="2" type="ORF">COU31_02795</name>
</gene>
<name>A0A2M6W3V9_9BACT</name>
<dbReference type="Pfam" id="PF18735">
    <property type="entry name" value="HEPN_RiboL-PSP"/>
    <property type="match status" value="1"/>
</dbReference>
<dbReference type="Proteomes" id="UP000231183">
    <property type="component" value="Unassembled WGS sequence"/>
</dbReference>
<feature type="domain" description="RiboL-PSP-HEPN" evidence="1">
    <location>
        <begin position="9"/>
        <end position="155"/>
    </location>
</feature>
<sequence>MKSIDSVQLFQKIDSVISDIKSFTLPQSATTYLAKFLVVYICGIYEEIIESTITEMVKNLNKNEVSNFVKKSLDKLFRNPNMDKIIELFSMFENQTWMAELKNLSQSSKTALNSIVENKNSLAHGQSLSMMTISDIENYYIQSKIVIEKIDDLLLQ</sequence>
<protein>
    <recommendedName>
        <fullName evidence="1">RiboL-PSP-HEPN domain-containing protein</fullName>
    </recommendedName>
</protein>
<organism evidence="2 3">
    <name type="scientific">Candidatus Magasanikbacteria bacterium CG10_big_fil_rev_8_21_14_0_10_40_10</name>
    <dbReference type="NCBI Taxonomy" id="1974648"/>
    <lineage>
        <taxon>Bacteria</taxon>
        <taxon>Candidatus Magasanikiibacteriota</taxon>
    </lineage>
</organism>
<evidence type="ECO:0000313" key="3">
    <source>
        <dbReference type="Proteomes" id="UP000231183"/>
    </source>
</evidence>
<evidence type="ECO:0000313" key="2">
    <source>
        <dbReference type="EMBL" id="PIT87473.1"/>
    </source>
</evidence>
<dbReference type="AlphaFoldDB" id="A0A2M6W3V9"/>